<evidence type="ECO:0000313" key="2">
    <source>
        <dbReference type="EMBL" id="RDY31901.1"/>
    </source>
</evidence>
<evidence type="ECO:0000313" key="4">
    <source>
        <dbReference type="Proteomes" id="UP000247523"/>
    </source>
</evidence>
<dbReference type="AlphaFoldDB" id="A0A255ISD4"/>
<organism evidence="2 3">
    <name type="scientific">Lachnotalea glycerini</name>
    <dbReference type="NCBI Taxonomy" id="1763509"/>
    <lineage>
        <taxon>Bacteria</taxon>
        <taxon>Bacillati</taxon>
        <taxon>Bacillota</taxon>
        <taxon>Clostridia</taxon>
        <taxon>Lachnospirales</taxon>
        <taxon>Lachnospiraceae</taxon>
        <taxon>Lachnotalea</taxon>
    </lineage>
</organism>
<dbReference type="RefSeq" id="WP_094376384.1">
    <property type="nucleotide sequence ID" value="NZ_NOKA02000008.1"/>
</dbReference>
<reference evidence="1 4" key="2">
    <citation type="submission" date="2018-05" db="EMBL/GenBank/DDBJ databases">
        <title>Genomic Encyclopedia of Type Strains, Phase IV (KMG-IV): sequencing the most valuable type-strain genomes for metagenomic binning, comparative biology and taxonomic classification.</title>
        <authorList>
            <person name="Goeker M."/>
        </authorList>
    </citation>
    <scope>NUCLEOTIDE SEQUENCE [LARGE SCALE GENOMIC DNA]</scope>
    <source>
        <strain evidence="1 4">DSM 28816</strain>
    </source>
</reference>
<sequence>MDDNMIRLGIGFATGRKNFRKVMNSYIYGWVESGIVNKLQEKVSLNLFVAYDVDYSHTQSTDYTNLRQEIVDAFDEIVFIGSKHIRNREFENIEEDLELKKDVKLVFGNGYAGKRNVILYEALKHKMDYLLFLDDDEYPVAVTKNNENCLWSGQYVLPIHLEHIVHSDITNGYHCGYISPIPDIQFNETLTEEDFGLFINTISNDILNWESIKKIMKNGGVTYADTQVLIKKEATEVKETNHCKFISGANLCINLTKPDRTFAFYNPPGARGEDTFLSTLLSDRVVTRIPCYTFHDGFSAYQHLLDGTLPIKLNSITANSDQIISRFYHACIGWIRYKPLLLYITNPSDYESIIEDMRKKLLYILPKLSNYFKKQEFMKILEELNKADKQVKKNYQQYLDTQKAWKNLTDKYHKDKINN</sequence>
<dbReference type="Proteomes" id="UP000247523">
    <property type="component" value="Unassembled WGS sequence"/>
</dbReference>
<protein>
    <submittedName>
        <fullName evidence="2">Uncharacterized protein</fullName>
    </submittedName>
</protein>
<comment type="caution">
    <text evidence="2">The sequence shown here is derived from an EMBL/GenBank/DDBJ whole genome shotgun (WGS) entry which is preliminary data.</text>
</comment>
<evidence type="ECO:0000313" key="3">
    <source>
        <dbReference type="Proteomes" id="UP000216411"/>
    </source>
</evidence>
<dbReference type="EMBL" id="NOKA02000008">
    <property type="protein sequence ID" value="RDY31901.1"/>
    <property type="molecule type" value="Genomic_DNA"/>
</dbReference>
<name>A0A255ISD4_9FIRM</name>
<dbReference type="EMBL" id="QICS01000002">
    <property type="protein sequence ID" value="PXV93281.1"/>
    <property type="molecule type" value="Genomic_DNA"/>
</dbReference>
<dbReference type="OrthoDB" id="39946at2"/>
<reference evidence="2" key="3">
    <citation type="submission" date="2018-07" db="EMBL/GenBank/DDBJ databases">
        <authorList>
            <person name="Quirk P.G."/>
            <person name="Krulwich T.A."/>
        </authorList>
    </citation>
    <scope>NUCLEOTIDE SEQUENCE</scope>
    <source>
        <strain evidence="2">CCRI-19302</strain>
    </source>
</reference>
<gene>
    <name evidence="1" type="ORF">C8E03_10248</name>
    <name evidence="2" type="ORF">CG710_007075</name>
</gene>
<proteinExistence type="predicted"/>
<reference evidence="2 3" key="1">
    <citation type="journal article" date="2017" name="Genome Announc.">
        <title>Draft Genome Sequence of a Sporulating and Motile Strain of Lachnotalea glycerini Isolated from Water in Quebec City, Canada.</title>
        <authorList>
            <person name="Maheux A.F."/>
            <person name="Boudreau D.K."/>
            <person name="Berube E."/>
            <person name="Boissinot M."/>
            <person name="Raymond F."/>
            <person name="Brodeur S."/>
            <person name="Corbeil J."/>
            <person name="Isabel S."/>
            <person name="Omar R.F."/>
            <person name="Bergeron M.G."/>
        </authorList>
    </citation>
    <scope>NUCLEOTIDE SEQUENCE [LARGE SCALE GENOMIC DNA]</scope>
    <source>
        <strain evidence="2 3">CCRI-19302</strain>
    </source>
</reference>
<evidence type="ECO:0000313" key="1">
    <source>
        <dbReference type="EMBL" id="PXV93281.1"/>
    </source>
</evidence>
<dbReference type="Proteomes" id="UP000216411">
    <property type="component" value="Unassembled WGS sequence"/>
</dbReference>
<keyword evidence="3" id="KW-1185">Reference proteome</keyword>
<accession>A0A255ISD4</accession>